<evidence type="ECO:0000256" key="3">
    <source>
        <dbReference type="SAM" id="MobiDB-lite"/>
    </source>
</evidence>
<feature type="compositionally biased region" description="Gly residues" evidence="3">
    <location>
        <begin position="918"/>
        <end position="927"/>
    </location>
</feature>
<sequence>MADIRADKDAARESRDDSDPKKGLVDTSFAAGFETKAFEALERDFQEVLTELQGDKSLERFRLEYEKIHRALKKSHESEKRLIKKCRELNNEIVSNAAKVQTALKLSEEDQATIGALKKEIEKAWKMVDASHEKEAKAKENIQQLKLEITNLSRLVEQGAGLNVGQENTVNELLKQKEELIKERDSQVDLIVQLRTEVVNNNQKLRGAEQDKIAMEHEIAKLRDSIAARKADEEREMRKKERMEKELKDLKASLEMKSADIKTKQGSIALGQEQISKLEHMLKEQKSATEKGQKELDGLNQKVTKLHADLEEQIHTNTQLLAENSQKQVELKLKEEEIASIKLEAVRVNKLRETTLNKMKLLEKQKTEVEKQRDDVRAEIMEFETKTVIKMKLLEKHKAEVEKQRNDVRAETKALERDVEAQRKATDAEKRKQDELTRERDVLNKLKTQAENATTKQQDLVRVNEGAKKNLEQEIQGYRAEAERQQKLILQLEREREKYGAEASQVGAKYLQALEEVKVREMAILDLQRKIVDGENKLKQQQNLYEAVRSDRNLYSKNLIEAQDEIEEMKRKFKIMNHQVEQLKEEIGAKDLALVKEHFDHMKVDKEKESLRFELNKTQTQVTEAESAIASQKAEIEKLNHIITEADSERLRQKKEYDVVINERDILGTQLIRRNDELALLYEKIKIQQSTLTKGHIQYRDRLNEIRVLKIKLQDLKRELGILLHSVQNIDVLKREVHHLGRELLQERTKVKALSEELENPLNVHRWRKLEGSEPETFEMIQKIQMLQKRLISKTEEAVEKDLLIQEKEKLYIELKNILARQPGPEVADQLSVYQGNLREKTKQMKAMAAELNMYQAQVNEYKYEIERLTRELESIKKKYYEAKKREQAEREKSKSLDGSDAAVKQALLRSMQQPRFTGGGFSISSN</sequence>
<dbReference type="InterPro" id="IPR049270">
    <property type="entry name" value="CFAP58_CC"/>
</dbReference>
<dbReference type="AlphaFoldDB" id="A0A1Y1IJ76"/>
<dbReference type="Pfam" id="PF21771">
    <property type="entry name" value="CFAP58_CC"/>
    <property type="match status" value="1"/>
</dbReference>
<dbReference type="OrthoDB" id="264785at2759"/>
<feature type="domain" description="Cilia- and flagella-associated protein 58 central coiled coil" evidence="4">
    <location>
        <begin position="420"/>
        <end position="723"/>
    </location>
</feature>
<feature type="coiled-coil region" evidence="2">
    <location>
        <begin position="838"/>
        <end position="886"/>
    </location>
</feature>
<dbReference type="GO" id="GO:0005856">
    <property type="term" value="C:cytoskeleton"/>
    <property type="evidence" value="ECO:0000318"/>
    <property type="project" value="GO_Central"/>
</dbReference>
<keyword evidence="1 2" id="KW-0175">Coiled coil</keyword>
<feature type="region of interest" description="Disordered" evidence="3">
    <location>
        <begin position="908"/>
        <end position="927"/>
    </location>
</feature>
<evidence type="ECO:0000313" key="5">
    <source>
        <dbReference type="EMBL" id="GAQ88766.1"/>
    </source>
</evidence>
<dbReference type="PANTHER" id="PTHR32083:SF0">
    <property type="entry name" value="CILIA AND FLAGELLA-ASSOCIATED PROTEIN 58"/>
    <property type="match status" value="1"/>
</dbReference>
<dbReference type="STRING" id="105231.A0A1Y1IJ76"/>
<accession>A0A1Y1IJ76</accession>
<dbReference type="Proteomes" id="UP000054558">
    <property type="component" value="Unassembled WGS sequence"/>
</dbReference>
<protein>
    <recommendedName>
        <fullName evidence="4">Cilia- and flagella-associated protein 58 central coiled coil domain-containing protein</fullName>
    </recommendedName>
</protein>
<dbReference type="PANTHER" id="PTHR32083">
    <property type="entry name" value="CILIA AND FLAGELLA-ASSOCIATED PROTEIN 58-RELATED"/>
    <property type="match status" value="1"/>
</dbReference>
<gene>
    <name evidence="5" type="ORF">KFL_004570080</name>
</gene>
<evidence type="ECO:0000313" key="6">
    <source>
        <dbReference type="Proteomes" id="UP000054558"/>
    </source>
</evidence>
<feature type="region of interest" description="Disordered" evidence="3">
    <location>
        <begin position="1"/>
        <end position="23"/>
    </location>
</feature>
<dbReference type="OMA" id="CQDDMRL"/>
<evidence type="ECO:0000256" key="1">
    <source>
        <dbReference type="ARBA" id="ARBA00023054"/>
    </source>
</evidence>
<reference evidence="5 6" key="1">
    <citation type="journal article" date="2014" name="Nat. Commun.">
        <title>Klebsormidium flaccidum genome reveals primary factors for plant terrestrial adaptation.</title>
        <authorList>
            <person name="Hori K."/>
            <person name="Maruyama F."/>
            <person name="Fujisawa T."/>
            <person name="Togashi T."/>
            <person name="Yamamoto N."/>
            <person name="Seo M."/>
            <person name="Sato S."/>
            <person name="Yamada T."/>
            <person name="Mori H."/>
            <person name="Tajima N."/>
            <person name="Moriyama T."/>
            <person name="Ikeuchi M."/>
            <person name="Watanabe M."/>
            <person name="Wada H."/>
            <person name="Kobayashi K."/>
            <person name="Saito M."/>
            <person name="Masuda T."/>
            <person name="Sasaki-Sekimoto Y."/>
            <person name="Mashiguchi K."/>
            <person name="Awai K."/>
            <person name="Shimojima M."/>
            <person name="Masuda S."/>
            <person name="Iwai M."/>
            <person name="Nobusawa T."/>
            <person name="Narise T."/>
            <person name="Kondo S."/>
            <person name="Saito H."/>
            <person name="Sato R."/>
            <person name="Murakawa M."/>
            <person name="Ihara Y."/>
            <person name="Oshima-Yamada Y."/>
            <person name="Ohtaka K."/>
            <person name="Satoh M."/>
            <person name="Sonobe K."/>
            <person name="Ishii M."/>
            <person name="Ohtani R."/>
            <person name="Kanamori-Sato M."/>
            <person name="Honoki R."/>
            <person name="Miyazaki D."/>
            <person name="Mochizuki H."/>
            <person name="Umetsu J."/>
            <person name="Higashi K."/>
            <person name="Shibata D."/>
            <person name="Kamiya Y."/>
            <person name="Sato N."/>
            <person name="Nakamura Y."/>
            <person name="Tabata S."/>
            <person name="Ida S."/>
            <person name="Kurokawa K."/>
            <person name="Ohta H."/>
        </authorList>
    </citation>
    <scope>NUCLEOTIDE SEQUENCE [LARGE SCALE GENOMIC DNA]</scope>
    <source>
        <strain evidence="5 6">NIES-2285</strain>
    </source>
</reference>
<dbReference type="EMBL" id="DF237406">
    <property type="protein sequence ID" value="GAQ88766.1"/>
    <property type="molecule type" value="Genomic_DNA"/>
</dbReference>
<evidence type="ECO:0000256" key="2">
    <source>
        <dbReference type="SAM" id="Coils"/>
    </source>
</evidence>
<organism evidence="5 6">
    <name type="scientific">Klebsormidium nitens</name>
    <name type="common">Green alga</name>
    <name type="synonym">Ulothrix nitens</name>
    <dbReference type="NCBI Taxonomy" id="105231"/>
    <lineage>
        <taxon>Eukaryota</taxon>
        <taxon>Viridiplantae</taxon>
        <taxon>Streptophyta</taxon>
        <taxon>Klebsormidiophyceae</taxon>
        <taxon>Klebsormidiales</taxon>
        <taxon>Klebsormidiaceae</taxon>
        <taxon>Klebsormidium</taxon>
    </lineage>
</organism>
<evidence type="ECO:0000259" key="4">
    <source>
        <dbReference type="Pfam" id="PF21771"/>
    </source>
</evidence>
<proteinExistence type="predicted"/>
<feature type="region of interest" description="Disordered" evidence="3">
    <location>
        <begin position="403"/>
        <end position="436"/>
    </location>
</feature>
<keyword evidence="6" id="KW-1185">Reference proteome</keyword>
<name>A0A1Y1IJ76_KLENI</name>